<dbReference type="InterPro" id="IPR036249">
    <property type="entry name" value="Thioredoxin-like_sf"/>
</dbReference>
<dbReference type="CDD" id="cd03022">
    <property type="entry name" value="DsbA_HCCA_Iso"/>
    <property type="match status" value="1"/>
</dbReference>
<keyword evidence="4" id="KW-1185">Reference proteome</keyword>
<name>A0ABU5HAX6_9BACT</name>
<dbReference type="Gene3D" id="3.40.30.10">
    <property type="entry name" value="Glutaredoxin"/>
    <property type="match status" value="1"/>
</dbReference>
<sequence>MSSGEFEFWFEFASTYSYVAAMRIEAAAAQAGARILWRPFLLGPLFTEQQGIKDSPFNVHPVRGRYMWRDLERLCAKYALPWRKPSVFPRNSILPSRVALLGAEQPWGPDFVRAVYRANFAEDRDISSPPLIEELLTKAGADARAVLAQAESPDTKLRLREQTALAGKLGIFGAPNFLVRGELFFGQDRMDDALAHLGASAATGR</sequence>
<dbReference type="EMBL" id="JAXIVS010000010">
    <property type="protein sequence ID" value="MDY7230244.1"/>
    <property type="molecule type" value="Genomic_DNA"/>
</dbReference>
<gene>
    <name evidence="3" type="ORF">SYV04_27860</name>
</gene>
<dbReference type="PIRSF" id="PIRSF006386">
    <property type="entry name" value="HCCAis_GSTk"/>
    <property type="match status" value="1"/>
</dbReference>
<dbReference type="InterPro" id="IPR014440">
    <property type="entry name" value="HCCAis_GSTk"/>
</dbReference>
<evidence type="ECO:0000259" key="2">
    <source>
        <dbReference type="Pfam" id="PF01323"/>
    </source>
</evidence>
<keyword evidence="1 3" id="KW-0413">Isomerase</keyword>
<dbReference type="SUPFAM" id="SSF52833">
    <property type="entry name" value="Thioredoxin-like"/>
    <property type="match status" value="1"/>
</dbReference>
<comment type="similarity">
    <text evidence="1">Belongs to the GST superfamily. NadH family.</text>
</comment>
<dbReference type="InterPro" id="IPR051924">
    <property type="entry name" value="GST_Kappa/NadH"/>
</dbReference>
<accession>A0ABU5HAX6</accession>
<dbReference type="Pfam" id="PF01323">
    <property type="entry name" value="DSBA"/>
    <property type="match status" value="1"/>
</dbReference>
<dbReference type="PANTHER" id="PTHR42943">
    <property type="entry name" value="GLUTATHIONE S-TRANSFERASE KAPPA"/>
    <property type="match status" value="1"/>
</dbReference>
<dbReference type="Proteomes" id="UP001291309">
    <property type="component" value="Unassembled WGS sequence"/>
</dbReference>
<evidence type="ECO:0000256" key="1">
    <source>
        <dbReference type="PIRNR" id="PIRNR006386"/>
    </source>
</evidence>
<comment type="catalytic activity">
    <reaction evidence="1">
        <text>2-hydroxychromene-2-carboxylate = (3E)-4-(2-hydroxyphenyl)-2-oxobut-3-enoate</text>
        <dbReference type="Rhea" id="RHEA:27401"/>
        <dbReference type="ChEBI" id="CHEBI:59350"/>
        <dbReference type="ChEBI" id="CHEBI:59353"/>
        <dbReference type="EC" id="5.99.1.4"/>
    </reaction>
</comment>
<dbReference type="InterPro" id="IPR001853">
    <property type="entry name" value="DSBA-like_thioredoxin_dom"/>
</dbReference>
<dbReference type="InterPro" id="IPR044087">
    <property type="entry name" value="NahD-like"/>
</dbReference>
<proteinExistence type="inferred from homology"/>
<evidence type="ECO:0000313" key="3">
    <source>
        <dbReference type="EMBL" id="MDY7230244.1"/>
    </source>
</evidence>
<evidence type="ECO:0000313" key="4">
    <source>
        <dbReference type="Proteomes" id="UP001291309"/>
    </source>
</evidence>
<dbReference type="GO" id="GO:0016853">
    <property type="term" value="F:isomerase activity"/>
    <property type="evidence" value="ECO:0007669"/>
    <property type="project" value="UniProtKB-KW"/>
</dbReference>
<dbReference type="PANTHER" id="PTHR42943:SF2">
    <property type="entry name" value="GLUTATHIONE S-TRANSFERASE KAPPA 1"/>
    <property type="match status" value="1"/>
</dbReference>
<dbReference type="EC" id="5.99.1.4" evidence="1"/>
<feature type="domain" description="DSBA-like thioredoxin" evidence="2">
    <location>
        <begin position="7"/>
        <end position="196"/>
    </location>
</feature>
<dbReference type="RefSeq" id="WP_321548965.1">
    <property type="nucleotide sequence ID" value="NZ_JAXIVS010000010.1"/>
</dbReference>
<protein>
    <recommendedName>
        <fullName evidence="1">2-hydroxychromene-2-carboxylate isomerase</fullName>
        <ecNumber evidence="1">5.99.1.4</ecNumber>
    </recommendedName>
</protein>
<comment type="caution">
    <text evidence="3">The sequence shown here is derived from an EMBL/GenBank/DDBJ whole genome shotgun (WGS) entry which is preliminary data.</text>
</comment>
<reference evidence="3 4" key="1">
    <citation type="submission" date="2023-12" db="EMBL/GenBank/DDBJ databases">
        <title>the genome sequence of Hyalangium sp. s54d21.</title>
        <authorList>
            <person name="Zhang X."/>
        </authorList>
    </citation>
    <scope>NUCLEOTIDE SEQUENCE [LARGE SCALE GENOMIC DNA]</scope>
    <source>
        <strain evidence="4">s54d21</strain>
    </source>
</reference>
<organism evidence="3 4">
    <name type="scientific">Hyalangium rubrum</name>
    <dbReference type="NCBI Taxonomy" id="3103134"/>
    <lineage>
        <taxon>Bacteria</taxon>
        <taxon>Pseudomonadati</taxon>
        <taxon>Myxococcota</taxon>
        <taxon>Myxococcia</taxon>
        <taxon>Myxococcales</taxon>
        <taxon>Cystobacterineae</taxon>
        <taxon>Archangiaceae</taxon>
        <taxon>Hyalangium</taxon>
    </lineage>
</organism>